<evidence type="ECO:0008006" key="4">
    <source>
        <dbReference type="Google" id="ProtNLM"/>
    </source>
</evidence>
<organism evidence="2 3">
    <name type="scientific">Acorus calamus</name>
    <name type="common">Sweet flag</name>
    <dbReference type="NCBI Taxonomy" id="4465"/>
    <lineage>
        <taxon>Eukaryota</taxon>
        <taxon>Viridiplantae</taxon>
        <taxon>Streptophyta</taxon>
        <taxon>Embryophyta</taxon>
        <taxon>Tracheophyta</taxon>
        <taxon>Spermatophyta</taxon>
        <taxon>Magnoliopsida</taxon>
        <taxon>Liliopsida</taxon>
        <taxon>Acoraceae</taxon>
        <taxon>Acorus</taxon>
    </lineage>
</organism>
<evidence type="ECO:0000256" key="1">
    <source>
        <dbReference type="SAM" id="Phobius"/>
    </source>
</evidence>
<proteinExistence type="predicted"/>
<keyword evidence="1" id="KW-1133">Transmembrane helix</keyword>
<dbReference type="EMBL" id="JAUJYO010000001">
    <property type="protein sequence ID" value="KAK1327104.1"/>
    <property type="molecule type" value="Genomic_DNA"/>
</dbReference>
<gene>
    <name evidence="2" type="ORF">QJS10_CPA01g01006</name>
</gene>
<dbReference type="Proteomes" id="UP001180020">
    <property type="component" value="Unassembled WGS sequence"/>
</dbReference>
<evidence type="ECO:0000313" key="3">
    <source>
        <dbReference type="Proteomes" id="UP001180020"/>
    </source>
</evidence>
<keyword evidence="3" id="KW-1185">Reference proteome</keyword>
<comment type="caution">
    <text evidence="2">The sequence shown here is derived from an EMBL/GenBank/DDBJ whole genome shotgun (WGS) entry which is preliminary data.</text>
</comment>
<dbReference type="AlphaFoldDB" id="A0AAV9FQZ8"/>
<feature type="transmembrane region" description="Helical" evidence="1">
    <location>
        <begin position="6"/>
        <end position="29"/>
    </location>
</feature>
<evidence type="ECO:0000313" key="2">
    <source>
        <dbReference type="EMBL" id="KAK1327104.1"/>
    </source>
</evidence>
<keyword evidence="1" id="KW-0472">Membrane</keyword>
<reference evidence="2" key="2">
    <citation type="submission" date="2023-06" db="EMBL/GenBank/DDBJ databases">
        <authorList>
            <person name="Ma L."/>
            <person name="Liu K.-W."/>
            <person name="Li Z."/>
            <person name="Hsiao Y.-Y."/>
            <person name="Qi Y."/>
            <person name="Fu T."/>
            <person name="Tang G."/>
            <person name="Zhang D."/>
            <person name="Sun W.-H."/>
            <person name="Liu D.-K."/>
            <person name="Li Y."/>
            <person name="Chen G.-Z."/>
            <person name="Liu X.-D."/>
            <person name="Liao X.-Y."/>
            <person name="Jiang Y.-T."/>
            <person name="Yu X."/>
            <person name="Hao Y."/>
            <person name="Huang J."/>
            <person name="Zhao X.-W."/>
            <person name="Ke S."/>
            <person name="Chen Y.-Y."/>
            <person name="Wu W.-L."/>
            <person name="Hsu J.-L."/>
            <person name="Lin Y.-F."/>
            <person name="Huang M.-D."/>
            <person name="Li C.-Y."/>
            <person name="Huang L."/>
            <person name="Wang Z.-W."/>
            <person name="Zhao X."/>
            <person name="Zhong W.-Y."/>
            <person name="Peng D.-H."/>
            <person name="Ahmad S."/>
            <person name="Lan S."/>
            <person name="Zhang J.-S."/>
            <person name="Tsai W.-C."/>
            <person name="Van De Peer Y."/>
            <person name="Liu Z.-J."/>
        </authorList>
    </citation>
    <scope>NUCLEOTIDE SEQUENCE</scope>
    <source>
        <strain evidence="2">CP</strain>
        <tissue evidence="2">Leaves</tissue>
    </source>
</reference>
<name>A0AAV9FQZ8_ACOCL</name>
<reference evidence="2" key="1">
    <citation type="journal article" date="2023" name="Nat. Commun.">
        <title>Diploid and tetraploid genomes of Acorus and the evolution of monocots.</title>
        <authorList>
            <person name="Ma L."/>
            <person name="Liu K.W."/>
            <person name="Li Z."/>
            <person name="Hsiao Y.Y."/>
            <person name="Qi Y."/>
            <person name="Fu T."/>
            <person name="Tang G.D."/>
            <person name="Zhang D."/>
            <person name="Sun W.H."/>
            <person name="Liu D.K."/>
            <person name="Li Y."/>
            <person name="Chen G.Z."/>
            <person name="Liu X.D."/>
            <person name="Liao X.Y."/>
            <person name="Jiang Y.T."/>
            <person name="Yu X."/>
            <person name="Hao Y."/>
            <person name="Huang J."/>
            <person name="Zhao X.W."/>
            <person name="Ke S."/>
            <person name="Chen Y.Y."/>
            <person name="Wu W.L."/>
            <person name="Hsu J.L."/>
            <person name="Lin Y.F."/>
            <person name="Huang M.D."/>
            <person name="Li C.Y."/>
            <person name="Huang L."/>
            <person name="Wang Z.W."/>
            <person name="Zhao X."/>
            <person name="Zhong W.Y."/>
            <person name="Peng D.H."/>
            <person name="Ahmad S."/>
            <person name="Lan S."/>
            <person name="Zhang J.S."/>
            <person name="Tsai W.C."/>
            <person name="Van de Peer Y."/>
            <person name="Liu Z.J."/>
        </authorList>
    </citation>
    <scope>NUCLEOTIDE SEQUENCE</scope>
    <source>
        <strain evidence="2">CP</strain>
    </source>
</reference>
<accession>A0AAV9FQZ8</accession>
<keyword evidence="1" id="KW-0812">Transmembrane</keyword>
<protein>
    <recommendedName>
        <fullName evidence="4">Flagellar biosynthesis protein FliO</fullName>
    </recommendedName>
</protein>
<sequence length="91" mass="10350">MSRIFAFKIFGYAFGAMVIITVWAALRFLRRTTLGDGRGGRMHSRRVFELSDIPKCIVIGHGRRKVFFFSINPSLNQTSAQEVSQQPWLSA</sequence>